<reference evidence="11" key="1">
    <citation type="submission" date="2019-03" db="EMBL/GenBank/DDBJ databases">
        <title>Weissella sp. 26KH-42 Genome sequencing.</title>
        <authorList>
            <person name="Heo J."/>
            <person name="Kim S.-J."/>
            <person name="Kim J.-S."/>
            <person name="Hong S.-B."/>
            <person name="Kwon S.-W."/>
        </authorList>
    </citation>
    <scope>NUCLEOTIDE SEQUENCE [LARGE SCALE GENOMIC DNA]</scope>
    <source>
        <strain evidence="11">26KH-42</strain>
    </source>
</reference>
<dbReference type="InterPro" id="IPR003339">
    <property type="entry name" value="ABC/ECF_trnsptr_transmembrane"/>
</dbReference>
<keyword evidence="11" id="KW-1185">Reference proteome</keyword>
<comment type="subcellular location">
    <subcellularLocation>
        <location evidence="1 9">Cell membrane</location>
        <topology evidence="1 9">Multi-pass membrane protein</topology>
    </subcellularLocation>
</comment>
<evidence type="ECO:0000256" key="7">
    <source>
        <dbReference type="ARBA" id="ARBA00022989"/>
    </source>
</evidence>
<dbReference type="EMBL" id="CP037940">
    <property type="protein sequence ID" value="QBO35970.1"/>
    <property type="molecule type" value="Genomic_DNA"/>
</dbReference>
<feature type="transmembrane region" description="Helical" evidence="9">
    <location>
        <begin position="247"/>
        <end position="267"/>
    </location>
</feature>
<dbReference type="InterPro" id="IPR024919">
    <property type="entry name" value="EcfT"/>
</dbReference>
<dbReference type="GO" id="GO:0005886">
    <property type="term" value="C:plasma membrane"/>
    <property type="evidence" value="ECO:0007669"/>
    <property type="project" value="UniProtKB-SubCell"/>
</dbReference>
<comment type="subunit">
    <text evidence="9">Forms a stable energy-coupling factor (ECF) transporter complex composed of 2 membrane-embedded substrate-binding proteins (S component), 2 ATP-binding proteins (A component) and 2 transmembrane proteins (T component).</text>
</comment>
<feature type="transmembrane region" description="Helical" evidence="9">
    <location>
        <begin position="152"/>
        <end position="172"/>
    </location>
</feature>
<dbReference type="PANTHER" id="PTHR33514:SF13">
    <property type="entry name" value="PROTEIN ABCI12, CHLOROPLASTIC"/>
    <property type="match status" value="1"/>
</dbReference>
<evidence type="ECO:0000256" key="2">
    <source>
        <dbReference type="ARBA" id="ARBA00005660"/>
    </source>
</evidence>
<evidence type="ECO:0000256" key="6">
    <source>
        <dbReference type="ARBA" id="ARBA00022692"/>
    </source>
</evidence>
<dbReference type="HAMAP" id="MF_01461">
    <property type="entry name" value="EcfT"/>
    <property type="match status" value="1"/>
</dbReference>
<dbReference type="Proteomes" id="UP000292886">
    <property type="component" value="Chromosome"/>
</dbReference>
<keyword evidence="4 9" id="KW-0813">Transport</keyword>
<evidence type="ECO:0000256" key="1">
    <source>
        <dbReference type="ARBA" id="ARBA00004651"/>
    </source>
</evidence>
<dbReference type="KEGG" id="wei:EQG49_05600"/>
<name>A0A4P6YTG0_9LACO</name>
<evidence type="ECO:0000256" key="9">
    <source>
        <dbReference type="HAMAP-Rule" id="MF_01461"/>
    </source>
</evidence>
<dbReference type="OrthoDB" id="8075495at2"/>
<keyword evidence="7 9" id="KW-1133">Transmembrane helix</keyword>
<protein>
    <recommendedName>
        <fullName evidence="3 9">Energy-coupling factor transporter transmembrane protein EcfT</fullName>
        <shortName evidence="9">ECF transporter T component EcfT</shortName>
    </recommendedName>
</protein>
<evidence type="ECO:0000256" key="4">
    <source>
        <dbReference type="ARBA" id="ARBA00022448"/>
    </source>
</evidence>
<keyword evidence="5 9" id="KW-1003">Cell membrane</keyword>
<dbReference type="PANTHER" id="PTHR33514">
    <property type="entry name" value="PROTEIN ABCI12, CHLOROPLASTIC"/>
    <property type="match status" value="1"/>
</dbReference>
<evidence type="ECO:0000256" key="5">
    <source>
        <dbReference type="ARBA" id="ARBA00022475"/>
    </source>
</evidence>
<keyword evidence="8 9" id="KW-0472">Membrane</keyword>
<evidence type="ECO:0000313" key="10">
    <source>
        <dbReference type="EMBL" id="QBO35970.1"/>
    </source>
</evidence>
<organism evidence="10 11">
    <name type="scientific">Periweissella cryptocerci</name>
    <dbReference type="NCBI Taxonomy" id="2506420"/>
    <lineage>
        <taxon>Bacteria</taxon>
        <taxon>Bacillati</taxon>
        <taxon>Bacillota</taxon>
        <taxon>Bacilli</taxon>
        <taxon>Lactobacillales</taxon>
        <taxon>Lactobacillaceae</taxon>
        <taxon>Periweissella</taxon>
    </lineage>
</organism>
<dbReference type="GO" id="GO:0022857">
    <property type="term" value="F:transmembrane transporter activity"/>
    <property type="evidence" value="ECO:0007669"/>
    <property type="project" value="UniProtKB-UniRule"/>
</dbReference>
<dbReference type="AlphaFoldDB" id="A0A4P6YTG0"/>
<evidence type="ECO:0000313" key="11">
    <source>
        <dbReference type="Proteomes" id="UP000292886"/>
    </source>
</evidence>
<proteinExistence type="inferred from homology"/>
<dbReference type="Pfam" id="PF02361">
    <property type="entry name" value="CbiQ"/>
    <property type="match status" value="1"/>
</dbReference>
<gene>
    <name evidence="9" type="primary">ecfT</name>
    <name evidence="10" type="ORF">EQG49_05600</name>
</gene>
<feature type="transmembrane region" description="Helical" evidence="9">
    <location>
        <begin position="21"/>
        <end position="39"/>
    </location>
</feature>
<dbReference type="RefSeq" id="WP_133363049.1">
    <property type="nucleotide sequence ID" value="NZ_CP037940.1"/>
</dbReference>
<accession>A0A4P6YTG0</accession>
<comment type="function">
    <text evidence="9">Transmembrane (T) component of an energy-coupling factor (ECF) ABC-transporter complex. Unlike classic ABC transporters this ECF transporter provides the energy necessary to transport a number of different substrates.</text>
</comment>
<feature type="transmembrane region" description="Helical" evidence="9">
    <location>
        <begin position="109"/>
        <end position="131"/>
    </location>
</feature>
<comment type="similarity">
    <text evidence="2 9">Belongs to the energy-coupling factor EcfT family.</text>
</comment>
<feature type="transmembrane region" description="Helical" evidence="9">
    <location>
        <begin position="73"/>
        <end position="97"/>
    </location>
</feature>
<sequence>MIDKLILGRYIPRDSYVHRMDARAKLLLSIAYIAIIFLAGNWEGYLVMAIFTIGVIHLTNIPLKVYIKGVKPLIWLISFTVVLQMLFSTTGVVWFHLGPINITNDGVVNGAYVFIRFVLIIMMSTILTLTTQPLAVADAIEYLLMPLRKVKFPVYEIALMLSIALRFVPTLMDETEKIMNAQRARGVDFANGNVFQRMKAVVPLLIPLFTSSMKRAIELGDAMEARGYRGGEGRTKYRILKWHMRDTWAVVAYVVLVVVLIGLKYYLPVGI</sequence>
<keyword evidence="6 9" id="KW-0812">Transmembrane</keyword>
<evidence type="ECO:0000256" key="3">
    <source>
        <dbReference type="ARBA" id="ARBA00014042"/>
    </source>
</evidence>
<dbReference type="CDD" id="cd16914">
    <property type="entry name" value="EcfT"/>
    <property type="match status" value="1"/>
</dbReference>
<evidence type="ECO:0000256" key="8">
    <source>
        <dbReference type="ARBA" id="ARBA00023136"/>
    </source>
</evidence>